<dbReference type="AlphaFoldDB" id="A0A0D7BID7"/>
<dbReference type="Proteomes" id="UP000054007">
    <property type="component" value="Unassembled WGS sequence"/>
</dbReference>
<evidence type="ECO:0000313" key="1">
    <source>
        <dbReference type="EMBL" id="KIY70212.1"/>
    </source>
</evidence>
<sequence>MRQMSLPFRRLPVATCSQRVRPGRLGVGWPGSCHRPATCALTVRHIVFSSDNLSPCRAASFDARPQRFTLPRMKTRASTIASLVALMDPQIYARLSPGIRYRDL</sequence>
<feature type="non-terminal residue" evidence="1">
    <location>
        <position position="104"/>
    </location>
</feature>
<evidence type="ECO:0000313" key="2">
    <source>
        <dbReference type="Proteomes" id="UP000054007"/>
    </source>
</evidence>
<keyword evidence="2" id="KW-1185">Reference proteome</keyword>
<reference evidence="1 2" key="1">
    <citation type="journal article" date="2015" name="Fungal Genet. Biol.">
        <title>Evolution of novel wood decay mechanisms in Agaricales revealed by the genome sequences of Fistulina hepatica and Cylindrobasidium torrendii.</title>
        <authorList>
            <person name="Floudas D."/>
            <person name="Held B.W."/>
            <person name="Riley R."/>
            <person name="Nagy L.G."/>
            <person name="Koehler G."/>
            <person name="Ransdell A.S."/>
            <person name="Younus H."/>
            <person name="Chow J."/>
            <person name="Chiniquy J."/>
            <person name="Lipzen A."/>
            <person name="Tritt A."/>
            <person name="Sun H."/>
            <person name="Haridas S."/>
            <person name="LaButti K."/>
            <person name="Ohm R.A."/>
            <person name="Kues U."/>
            <person name="Blanchette R.A."/>
            <person name="Grigoriev I.V."/>
            <person name="Minto R.E."/>
            <person name="Hibbett D.S."/>
        </authorList>
    </citation>
    <scope>NUCLEOTIDE SEQUENCE [LARGE SCALE GENOMIC DNA]</scope>
    <source>
        <strain evidence="1 2">FP15055 ss-10</strain>
    </source>
</reference>
<gene>
    <name evidence="1" type="ORF">CYLTODRAFT_419942</name>
</gene>
<protein>
    <submittedName>
        <fullName evidence="1">Uncharacterized protein</fullName>
    </submittedName>
</protein>
<accession>A0A0D7BID7</accession>
<name>A0A0D7BID7_9AGAR</name>
<proteinExistence type="predicted"/>
<organism evidence="1 2">
    <name type="scientific">Cylindrobasidium torrendii FP15055 ss-10</name>
    <dbReference type="NCBI Taxonomy" id="1314674"/>
    <lineage>
        <taxon>Eukaryota</taxon>
        <taxon>Fungi</taxon>
        <taxon>Dikarya</taxon>
        <taxon>Basidiomycota</taxon>
        <taxon>Agaricomycotina</taxon>
        <taxon>Agaricomycetes</taxon>
        <taxon>Agaricomycetidae</taxon>
        <taxon>Agaricales</taxon>
        <taxon>Marasmiineae</taxon>
        <taxon>Physalacriaceae</taxon>
        <taxon>Cylindrobasidium</taxon>
    </lineage>
</organism>
<dbReference type="EMBL" id="KN880471">
    <property type="protein sequence ID" value="KIY70212.1"/>
    <property type="molecule type" value="Genomic_DNA"/>
</dbReference>